<dbReference type="Proteomes" id="UP001235939">
    <property type="component" value="Chromosome 22"/>
</dbReference>
<evidence type="ECO:0000313" key="2">
    <source>
        <dbReference type="Proteomes" id="UP001235939"/>
    </source>
</evidence>
<evidence type="ECO:0000313" key="1">
    <source>
        <dbReference type="EMBL" id="UYV82784.1"/>
    </source>
</evidence>
<reference evidence="1 2" key="1">
    <citation type="submission" date="2022-03" db="EMBL/GenBank/DDBJ databases">
        <title>A chromosomal length assembly of Cordylochernes scorpioides.</title>
        <authorList>
            <person name="Zeh D."/>
            <person name="Zeh J."/>
        </authorList>
    </citation>
    <scope>NUCLEOTIDE SEQUENCE [LARGE SCALE GENOMIC DNA]</scope>
    <source>
        <strain evidence="1">IN4F17</strain>
        <tissue evidence="1">Whole Body</tissue>
    </source>
</reference>
<keyword evidence="2" id="KW-1185">Reference proteome</keyword>
<gene>
    <name evidence="1" type="ORF">LAZ67_22000837</name>
</gene>
<accession>A0ABY6LNK4</accession>
<proteinExistence type="predicted"/>
<name>A0ABY6LNK4_9ARAC</name>
<sequence length="88" mass="10110">MATSSLRTDAMCSHSYHSTNAAHPVSLDQEPLQGTISRESRAQAYAKRKWIDDKVLWNKMNGSKTVERQIGLRLEMGRKSHNKIKRRD</sequence>
<organism evidence="1 2">
    <name type="scientific">Cordylochernes scorpioides</name>
    <dbReference type="NCBI Taxonomy" id="51811"/>
    <lineage>
        <taxon>Eukaryota</taxon>
        <taxon>Metazoa</taxon>
        <taxon>Ecdysozoa</taxon>
        <taxon>Arthropoda</taxon>
        <taxon>Chelicerata</taxon>
        <taxon>Arachnida</taxon>
        <taxon>Pseudoscorpiones</taxon>
        <taxon>Cheliferoidea</taxon>
        <taxon>Chernetidae</taxon>
        <taxon>Cordylochernes</taxon>
    </lineage>
</organism>
<protein>
    <submittedName>
        <fullName evidence="1">Uncharacterized protein</fullName>
    </submittedName>
</protein>
<dbReference type="EMBL" id="CP092884">
    <property type="protein sequence ID" value="UYV82784.1"/>
    <property type="molecule type" value="Genomic_DNA"/>
</dbReference>